<evidence type="ECO:0008006" key="4">
    <source>
        <dbReference type="Google" id="ProtNLM"/>
    </source>
</evidence>
<evidence type="ECO:0000256" key="1">
    <source>
        <dbReference type="SAM" id="Phobius"/>
    </source>
</evidence>
<keyword evidence="1" id="KW-0472">Membrane</keyword>
<protein>
    <recommendedName>
        <fullName evidence="4">Acyltransferase</fullName>
    </recommendedName>
</protein>
<reference evidence="3" key="1">
    <citation type="journal article" date="2019" name="Int. J. Syst. Evol. Microbiol.">
        <title>The Global Catalogue of Microorganisms (GCM) 10K type strain sequencing project: providing services to taxonomists for standard genome sequencing and annotation.</title>
        <authorList>
            <consortium name="The Broad Institute Genomics Platform"/>
            <consortium name="The Broad Institute Genome Sequencing Center for Infectious Disease"/>
            <person name="Wu L."/>
            <person name="Ma J."/>
        </authorList>
    </citation>
    <scope>NUCLEOTIDE SEQUENCE [LARGE SCALE GENOMIC DNA]</scope>
    <source>
        <strain evidence="3">NBRC 110044</strain>
    </source>
</reference>
<proteinExistence type="predicted"/>
<feature type="transmembrane region" description="Helical" evidence="1">
    <location>
        <begin position="148"/>
        <end position="171"/>
    </location>
</feature>
<feature type="transmembrane region" description="Helical" evidence="1">
    <location>
        <begin position="95"/>
        <end position="117"/>
    </location>
</feature>
<keyword evidence="1" id="KW-0812">Transmembrane</keyword>
<dbReference type="RefSeq" id="WP_284195735.1">
    <property type="nucleotide sequence ID" value="NZ_BSOG01000001.1"/>
</dbReference>
<keyword evidence="1" id="KW-1133">Transmembrane helix</keyword>
<organism evidence="2 3">
    <name type="scientific">Chitinimonas prasina</name>
    <dbReference type="NCBI Taxonomy" id="1434937"/>
    <lineage>
        <taxon>Bacteria</taxon>
        <taxon>Pseudomonadati</taxon>
        <taxon>Pseudomonadota</taxon>
        <taxon>Betaproteobacteria</taxon>
        <taxon>Neisseriales</taxon>
        <taxon>Chitinibacteraceae</taxon>
        <taxon>Chitinimonas</taxon>
    </lineage>
</organism>
<sequence>MNVPSTWRAPAWAGWLGVLGNRVAFNLGFAAVIVLFAAGNPSADAQLPGLLLSFLLGAFFQVNAEQIRMKGLLALLTLLVFYLVFRQVLPMVCYYFALTYGVLWLAYCAPVPLPGWFDRQDYSYGVYLYAFPMQQLAAWWLAPQGGLSVVNLVWLPLIGTLVLACLSWNLVEKPAQRFKNQHWQGWLKRGWLAGKPTLSPGK</sequence>
<dbReference type="Proteomes" id="UP001156706">
    <property type="component" value="Unassembled WGS sequence"/>
</dbReference>
<name>A0ABQ5YCE7_9NEIS</name>
<evidence type="ECO:0000313" key="2">
    <source>
        <dbReference type="EMBL" id="GLR12617.1"/>
    </source>
</evidence>
<accession>A0ABQ5YCE7</accession>
<comment type="caution">
    <text evidence="2">The sequence shown here is derived from an EMBL/GenBank/DDBJ whole genome shotgun (WGS) entry which is preliminary data.</text>
</comment>
<dbReference type="EMBL" id="BSOG01000001">
    <property type="protein sequence ID" value="GLR12617.1"/>
    <property type="molecule type" value="Genomic_DNA"/>
</dbReference>
<gene>
    <name evidence="2" type="ORF">GCM10007907_14070</name>
</gene>
<feature type="transmembrane region" description="Helical" evidence="1">
    <location>
        <begin position="71"/>
        <end position="89"/>
    </location>
</feature>
<feature type="transmembrane region" description="Helical" evidence="1">
    <location>
        <begin position="124"/>
        <end position="142"/>
    </location>
</feature>
<keyword evidence="3" id="KW-1185">Reference proteome</keyword>
<feature type="transmembrane region" description="Helical" evidence="1">
    <location>
        <begin position="12"/>
        <end position="39"/>
    </location>
</feature>
<feature type="transmembrane region" description="Helical" evidence="1">
    <location>
        <begin position="45"/>
        <end position="64"/>
    </location>
</feature>
<evidence type="ECO:0000313" key="3">
    <source>
        <dbReference type="Proteomes" id="UP001156706"/>
    </source>
</evidence>